<keyword evidence="5 7" id="KW-0472">Membrane</keyword>
<dbReference type="CDD" id="cd10336">
    <property type="entry name" value="SLC6sbd_Tyt1-Like"/>
    <property type="match status" value="1"/>
</dbReference>
<evidence type="ECO:0000256" key="4">
    <source>
        <dbReference type="ARBA" id="ARBA00022989"/>
    </source>
</evidence>
<keyword evidence="6" id="KW-0769">Symport</keyword>
<dbReference type="EMBL" id="OBQJ01000001">
    <property type="protein sequence ID" value="SOC51276.1"/>
    <property type="molecule type" value="Genomic_DNA"/>
</dbReference>
<organism evidence="8 9">
    <name type="scientific">Chromohalobacter canadensis</name>
    <dbReference type="NCBI Taxonomy" id="141389"/>
    <lineage>
        <taxon>Bacteria</taxon>
        <taxon>Pseudomonadati</taxon>
        <taxon>Pseudomonadota</taxon>
        <taxon>Gammaproteobacteria</taxon>
        <taxon>Oceanospirillales</taxon>
        <taxon>Halomonadaceae</taxon>
        <taxon>Chromohalobacter</taxon>
    </lineage>
</organism>
<proteinExistence type="inferred from homology"/>
<keyword evidence="3 6" id="KW-0812">Transmembrane</keyword>
<dbReference type="InterPro" id="IPR000175">
    <property type="entry name" value="Na/ntran_symport"/>
</dbReference>
<dbReference type="GO" id="GO:0016020">
    <property type="term" value="C:membrane"/>
    <property type="evidence" value="ECO:0007669"/>
    <property type="project" value="UniProtKB-SubCell"/>
</dbReference>
<sequence>MSYKSHSHAQWSSRMAFVLAAVGSSVGLGNIWKFPYMTGESGGGAFVLVYLICIFLVGLPMLMSEWLLGRLGQKNPISTMGDITRRLKRSRAWVLIGVAGILGAYLILSFYSVIGGWALAYIQMAVVDTFSGLDNDSVGTLFGNLLASPVELLLWHSLFMIMTIGVVVGGVAGGLERAAKTLMPALAVLLVLLVGYAATTGAFAEGAAYLFTPDFSKITRDGILAALGHAFFTLSLGMGIMMAYGSYLSDDVNIGRSALIVVVMDTVIALLAGLAIFPIVFANGLDAAAGPGLIFQTLPLAFGNMAGGWLFGLLFFVLLVFAAWTSAISLLEPLVEWIEERSPLSRVGSTIVAGLATWALGLATVLSFNIWGDFAPLGMFDKFAGMTLFDLLDYVTSKLLLPLTGLATVLFVGWFMGRDELRSQLNMSDGAFALWRVAVRFIAPIGVVIVFVSSL</sequence>
<dbReference type="PANTHER" id="PTHR42948">
    <property type="entry name" value="TRANSPORTER"/>
    <property type="match status" value="1"/>
</dbReference>
<dbReference type="PROSITE" id="PS50267">
    <property type="entry name" value="NA_NEUROTRAN_SYMP_3"/>
    <property type="match status" value="1"/>
</dbReference>
<evidence type="ECO:0000256" key="5">
    <source>
        <dbReference type="ARBA" id="ARBA00023136"/>
    </source>
</evidence>
<protein>
    <recommendedName>
        <fullName evidence="6">Transporter</fullName>
    </recommendedName>
</protein>
<dbReference type="PROSITE" id="PS00610">
    <property type="entry name" value="NA_NEUROTRAN_SYMP_1"/>
    <property type="match status" value="1"/>
</dbReference>
<dbReference type="GO" id="GO:0015293">
    <property type="term" value="F:symporter activity"/>
    <property type="evidence" value="ECO:0007669"/>
    <property type="project" value="UniProtKB-KW"/>
</dbReference>
<evidence type="ECO:0000256" key="7">
    <source>
        <dbReference type="SAM" id="Phobius"/>
    </source>
</evidence>
<evidence type="ECO:0000256" key="2">
    <source>
        <dbReference type="ARBA" id="ARBA00022448"/>
    </source>
</evidence>
<dbReference type="PANTHER" id="PTHR42948:SF1">
    <property type="entry name" value="TRANSPORTER"/>
    <property type="match status" value="1"/>
</dbReference>
<keyword evidence="2 6" id="KW-0813">Transport</keyword>
<evidence type="ECO:0000313" key="8">
    <source>
        <dbReference type="EMBL" id="SOC51276.1"/>
    </source>
</evidence>
<dbReference type="PRINTS" id="PR00176">
    <property type="entry name" value="NANEUSMPORT"/>
</dbReference>
<evidence type="ECO:0000256" key="1">
    <source>
        <dbReference type="ARBA" id="ARBA00004141"/>
    </source>
</evidence>
<feature type="transmembrane region" description="Helical" evidence="7">
    <location>
        <begin position="259"/>
        <end position="281"/>
    </location>
</feature>
<comment type="subcellular location">
    <subcellularLocation>
        <location evidence="1">Membrane</location>
        <topology evidence="1">Multi-pass membrane protein</topology>
    </subcellularLocation>
</comment>
<evidence type="ECO:0000256" key="6">
    <source>
        <dbReference type="RuleBase" id="RU003732"/>
    </source>
</evidence>
<dbReference type="RefSeq" id="WP_097021479.1">
    <property type="nucleotide sequence ID" value="NZ_JAHXDJ010000004.1"/>
</dbReference>
<evidence type="ECO:0000256" key="3">
    <source>
        <dbReference type="ARBA" id="ARBA00022692"/>
    </source>
</evidence>
<feature type="transmembrane region" description="Helical" evidence="7">
    <location>
        <begin position="45"/>
        <end position="71"/>
    </location>
</feature>
<comment type="similarity">
    <text evidence="6">Belongs to the sodium:neurotransmitter symporter (SNF) (TC 2.A.22) family.</text>
</comment>
<dbReference type="SUPFAM" id="SSF161070">
    <property type="entry name" value="SNF-like"/>
    <property type="match status" value="1"/>
</dbReference>
<feature type="transmembrane region" description="Helical" evidence="7">
    <location>
        <begin position="187"/>
        <end position="211"/>
    </location>
</feature>
<name>A0A285VDX1_9GAMM</name>
<dbReference type="InterPro" id="IPR037272">
    <property type="entry name" value="SNS_sf"/>
</dbReference>
<reference evidence="8 9" key="1">
    <citation type="submission" date="2017-08" db="EMBL/GenBank/DDBJ databases">
        <authorList>
            <person name="de Groot N.N."/>
        </authorList>
    </citation>
    <scope>NUCLEOTIDE SEQUENCE [LARGE SCALE GENOMIC DNA]</scope>
    <source>
        <strain evidence="8 9">USBA 855</strain>
    </source>
</reference>
<feature type="transmembrane region" description="Helical" evidence="7">
    <location>
        <begin position="223"/>
        <end position="247"/>
    </location>
</feature>
<dbReference type="Proteomes" id="UP000219023">
    <property type="component" value="Unassembled WGS sequence"/>
</dbReference>
<feature type="transmembrane region" description="Helical" evidence="7">
    <location>
        <begin position="92"/>
        <end position="114"/>
    </location>
</feature>
<feature type="transmembrane region" description="Helical" evidence="7">
    <location>
        <begin position="437"/>
        <end position="454"/>
    </location>
</feature>
<feature type="transmembrane region" description="Helical" evidence="7">
    <location>
        <begin position="391"/>
        <end position="416"/>
    </location>
</feature>
<dbReference type="AlphaFoldDB" id="A0A285VDX1"/>
<gene>
    <name evidence="8" type="ORF">SAMN05421509_101225</name>
</gene>
<feature type="transmembrane region" description="Helical" evidence="7">
    <location>
        <begin position="153"/>
        <end position="175"/>
    </location>
</feature>
<dbReference type="Pfam" id="PF00209">
    <property type="entry name" value="SNF"/>
    <property type="match status" value="2"/>
</dbReference>
<feature type="transmembrane region" description="Helical" evidence="7">
    <location>
        <begin position="351"/>
        <end position="371"/>
    </location>
</feature>
<dbReference type="InterPro" id="IPR047218">
    <property type="entry name" value="YocR/YhdH-like"/>
</dbReference>
<feature type="transmembrane region" description="Helical" evidence="7">
    <location>
        <begin position="309"/>
        <end position="331"/>
    </location>
</feature>
<evidence type="ECO:0000313" key="9">
    <source>
        <dbReference type="Proteomes" id="UP000219023"/>
    </source>
</evidence>
<keyword evidence="4 7" id="KW-1133">Transmembrane helix</keyword>
<accession>A0A285VDX1</accession>
<dbReference type="OrthoDB" id="9762833at2"/>
<dbReference type="NCBIfam" id="NF037979">
    <property type="entry name" value="Na_transp"/>
    <property type="match status" value="1"/>
</dbReference>